<name>A0ABQ9GVJ8_9NEOP</name>
<organism evidence="1 2">
    <name type="scientific">Dryococelus australis</name>
    <dbReference type="NCBI Taxonomy" id="614101"/>
    <lineage>
        <taxon>Eukaryota</taxon>
        <taxon>Metazoa</taxon>
        <taxon>Ecdysozoa</taxon>
        <taxon>Arthropoda</taxon>
        <taxon>Hexapoda</taxon>
        <taxon>Insecta</taxon>
        <taxon>Pterygota</taxon>
        <taxon>Neoptera</taxon>
        <taxon>Polyneoptera</taxon>
        <taxon>Phasmatodea</taxon>
        <taxon>Verophasmatodea</taxon>
        <taxon>Anareolatae</taxon>
        <taxon>Phasmatidae</taxon>
        <taxon>Eurycanthinae</taxon>
        <taxon>Dryococelus</taxon>
    </lineage>
</organism>
<proteinExistence type="predicted"/>
<protein>
    <submittedName>
        <fullName evidence="1">Uncharacterized protein</fullName>
    </submittedName>
</protein>
<comment type="caution">
    <text evidence="1">The sequence shown here is derived from an EMBL/GenBank/DDBJ whole genome shotgun (WGS) entry which is preliminary data.</text>
</comment>
<dbReference type="Proteomes" id="UP001159363">
    <property type="component" value="Chromosome 8"/>
</dbReference>
<evidence type="ECO:0000313" key="1">
    <source>
        <dbReference type="EMBL" id="KAJ8876056.1"/>
    </source>
</evidence>
<keyword evidence="2" id="KW-1185">Reference proteome</keyword>
<dbReference type="EMBL" id="JARBHB010000009">
    <property type="protein sequence ID" value="KAJ8876056.1"/>
    <property type="molecule type" value="Genomic_DNA"/>
</dbReference>
<reference evidence="1 2" key="1">
    <citation type="submission" date="2023-02" db="EMBL/GenBank/DDBJ databases">
        <title>LHISI_Scaffold_Assembly.</title>
        <authorList>
            <person name="Stuart O.P."/>
            <person name="Cleave R."/>
            <person name="Magrath M.J.L."/>
            <person name="Mikheyev A.S."/>
        </authorList>
    </citation>
    <scope>NUCLEOTIDE SEQUENCE [LARGE SCALE GENOMIC DNA]</scope>
    <source>
        <strain evidence="1">Daus_M_001</strain>
        <tissue evidence="1">Leg muscle</tissue>
    </source>
</reference>
<accession>A0ABQ9GVJ8</accession>
<sequence>MLPVLGRVAHGEVLQGKLALALCCTLLFTGATVAERLAGSSPTKAIRVQSPAGRLRIIACENSAGRCCWSAGFLGDHPFPPPIHSGAALIPPSITLFGSQDLDVKSRPNLFAHYSLLVYTSTTTTYTRQKVKSKYRNRIRLQRASQKQSSDIHKTPYDRLKPFREQNKHQGVRARQLYCSYGIEQAEARQPSKERPLRRTPVSTARARVVLRVPPGGAACAGSQRNPVKSASKVCYPRSSPAEVKLRGRKGRQESWVTSLVLISAETRCPGSNRLENSSLHFRPLLTLRDH</sequence>
<gene>
    <name evidence="1" type="ORF">PR048_023964</name>
</gene>
<evidence type="ECO:0000313" key="2">
    <source>
        <dbReference type="Proteomes" id="UP001159363"/>
    </source>
</evidence>